<dbReference type="OMA" id="QDTYGCV"/>
<feature type="compositionally biased region" description="Low complexity" evidence="1">
    <location>
        <begin position="77"/>
        <end position="103"/>
    </location>
</feature>
<protein>
    <submittedName>
        <fullName evidence="2">Uncharacterized protein</fullName>
    </submittedName>
</protein>
<accession>A0A8P4GE76</accession>
<feature type="region of interest" description="Disordered" evidence="1">
    <location>
        <begin position="70"/>
        <end position="103"/>
    </location>
</feature>
<dbReference type="Ensembl" id="ENSDLAT00005074651.1">
    <property type="protein sequence ID" value="ENSDLAP00005074876.1"/>
    <property type="gene ID" value="ENSDLAG00005034070.1"/>
</dbReference>
<dbReference type="PANTHER" id="PTHR31025">
    <property type="entry name" value="SI:CH211-196P9.1-RELATED"/>
    <property type="match status" value="1"/>
</dbReference>
<sequence>MAESQISSAIAAVLPDLPQAVLTSVEDTLKGFGAETIDDLQFITEGDLLPVLKPVQARRLVAAWAQNNSSTPTAAFSSPLSVCSSPPSVSPSPASSSTTSSPSSSCSTFVANWVEKFQVPWQKLPEELVQSLERKARPSPRLRRQMVRIVVSEMMKMCNNPTKHNTTEIGKIMVAKYPEALQDVIEGDVIGPGYHSLVKQLQARVENVKRPNTPKITKRKVTPDEYDTEEIPAEQKARVQDTYGCVNWEPKYLPLSETMESQQEKKNKMKEMFEEIDYNADNVKKLVQSTYYTQRKDINKGTSIQKLSQEWPFLFKEAGMIAHFQELTGLSLMDTFLGNVEKKGRRLLNFFKNVDAQKRKQVLDALLKFQTERGHLDGCSQDIVKMVLLLLAHFGEEEENLLQYVEETCLAQEVQMEKLPATPCIIVCGPCCFSAETFMLSIDQKVVNDHITSFTSALCLMFGSFYCFNIHYPVELRSTLEFLQRCFFSINPERGTKVEWNKKKKVLPVNPRVLTLIADLADHEWT</sequence>
<evidence type="ECO:0000256" key="1">
    <source>
        <dbReference type="SAM" id="MobiDB-lite"/>
    </source>
</evidence>
<gene>
    <name evidence="2" type="primary">LOC127351806</name>
</gene>
<evidence type="ECO:0000313" key="2">
    <source>
        <dbReference type="Ensembl" id="ENSDLAP00005074876.1"/>
    </source>
</evidence>
<keyword evidence="3" id="KW-1185">Reference proteome</keyword>
<name>A0A8P4GE76_DICLA</name>
<dbReference type="RefSeq" id="XP_051235705.1">
    <property type="nucleotide sequence ID" value="XM_051379745.1"/>
</dbReference>
<dbReference type="Proteomes" id="UP000694389">
    <property type="component" value="Unassembled WGS sequence"/>
</dbReference>
<dbReference type="PANTHER" id="PTHR31025:SF30">
    <property type="entry name" value="SI:DKEY-15H8.17"/>
    <property type="match status" value="1"/>
</dbReference>
<dbReference type="OrthoDB" id="8838209at2759"/>
<dbReference type="GeneTree" id="ENSGT00940000163828"/>
<proteinExistence type="predicted"/>
<evidence type="ECO:0000313" key="3">
    <source>
        <dbReference type="Proteomes" id="UP000694389"/>
    </source>
</evidence>
<organism evidence="2 3">
    <name type="scientific">Dicentrarchus labrax</name>
    <name type="common">European seabass</name>
    <name type="synonym">Morone labrax</name>
    <dbReference type="NCBI Taxonomy" id="13489"/>
    <lineage>
        <taxon>Eukaryota</taxon>
        <taxon>Metazoa</taxon>
        <taxon>Chordata</taxon>
        <taxon>Craniata</taxon>
        <taxon>Vertebrata</taxon>
        <taxon>Euteleostomi</taxon>
        <taxon>Actinopterygii</taxon>
        <taxon>Neopterygii</taxon>
        <taxon>Teleostei</taxon>
        <taxon>Neoteleostei</taxon>
        <taxon>Acanthomorphata</taxon>
        <taxon>Eupercaria</taxon>
        <taxon>Moronidae</taxon>
        <taxon>Dicentrarchus</taxon>
    </lineage>
</organism>
<reference evidence="2" key="2">
    <citation type="submission" date="2025-09" db="UniProtKB">
        <authorList>
            <consortium name="Ensembl"/>
        </authorList>
    </citation>
    <scope>IDENTIFICATION</scope>
</reference>
<dbReference type="AlphaFoldDB" id="A0A8P4GE76"/>
<reference evidence="2" key="1">
    <citation type="submission" date="2025-08" db="UniProtKB">
        <authorList>
            <consortium name="Ensembl"/>
        </authorList>
    </citation>
    <scope>IDENTIFICATION</scope>
</reference>
<dbReference type="GeneID" id="127351806"/>